<evidence type="ECO:0000313" key="8">
    <source>
        <dbReference type="EMBL" id="MCD9880214.1"/>
    </source>
</evidence>
<comment type="caution">
    <text evidence="8">The sequence shown here is derived from an EMBL/GenBank/DDBJ whole genome shotgun (WGS) entry which is preliminary data.</text>
</comment>
<protein>
    <submittedName>
        <fullName evidence="8">Sigma-70 family RNA polymerase sigma factor</fullName>
    </submittedName>
</protein>
<evidence type="ECO:0000256" key="2">
    <source>
        <dbReference type="ARBA" id="ARBA00023015"/>
    </source>
</evidence>
<keyword evidence="2" id="KW-0805">Transcription regulation</keyword>
<dbReference type="CDD" id="cd06171">
    <property type="entry name" value="Sigma70_r4"/>
    <property type="match status" value="1"/>
</dbReference>
<dbReference type="SUPFAM" id="SSF88946">
    <property type="entry name" value="Sigma2 domain of RNA polymerase sigma factors"/>
    <property type="match status" value="1"/>
</dbReference>
<comment type="similarity">
    <text evidence="1">Belongs to the sigma-70 factor family. ECF subfamily.</text>
</comment>
<dbReference type="InterPro" id="IPR013325">
    <property type="entry name" value="RNA_pol_sigma_r2"/>
</dbReference>
<keyword evidence="9" id="KW-1185">Reference proteome</keyword>
<dbReference type="InterPro" id="IPR013324">
    <property type="entry name" value="RNA_pol_sigma_r3/r4-like"/>
</dbReference>
<keyword evidence="4" id="KW-0238">DNA-binding</keyword>
<evidence type="ECO:0000256" key="4">
    <source>
        <dbReference type="ARBA" id="ARBA00023125"/>
    </source>
</evidence>
<evidence type="ECO:0000256" key="3">
    <source>
        <dbReference type="ARBA" id="ARBA00023082"/>
    </source>
</evidence>
<evidence type="ECO:0000259" key="6">
    <source>
        <dbReference type="Pfam" id="PF04542"/>
    </source>
</evidence>
<dbReference type="Pfam" id="PF08281">
    <property type="entry name" value="Sigma70_r4_2"/>
    <property type="match status" value="1"/>
</dbReference>
<dbReference type="GO" id="GO:0016987">
    <property type="term" value="F:sigma factor activity"/>
    <property type="evidence" value="ECO:0007669"/>
    <property type="project" value="UniProtKB-KW"/>
</dbReference>
<keyword evidence="3" id="KW-0731">Sigma factor</keyword>
<evidence type="ECO:0000313" key="9">
    <source>
        <dbReference type="Proteomes" id="UP001108029"/>
    </source>
</evidence>
<feature type="domain" description="RNA polymerase sigma-70 region 2" evidence="6">
    <location>
        <begin position="17"/>
        <end position="78"/>
    </location>
</feature>
<evidence type="ECO:0000259" key="7">
    <source>
        <dbReference type="Pfam" id="PF08281"/>
    </source>
</evidence>
<dbReference type="Gene3D" id="1.10.1740.10">
    <property type="match status" value="1"/>
</dbReference>
<feature type="domain" description="RNA polymerase sigma factor 70 region 4 type 2" evidence="7">
    <location>
        <begin position="101"/>
        <end position="151"/>
    </location>
</feature>
<dbReference type="InterPro" id="IPR013249">
    <property type="entry name" value="RNA_pol_sigma70_r4_t2"/>
</dbReference>
<dbReference type="PANTHER" id="PTHR43133">
    <property type="entry name" value="RNA POLYMERASE ECF-TYPE SIGMA FACTO"/>
    <property type="match status" value="1"/>
</dbReference>
<reference evidence="8" key="1">
    <citation type="submission" date="2021-12" db="EMBL/GenBank/DDBJ databases">
        <authorList>
            <person name="Lee J.-H."/>
            <person name="Kim S.-B."/>
        </authorList>
    </citation>
    <scope>NUCLEOTIDE SEQUENCE</scope>
    <source>
        <strain evidence="8">NR30</strain>
    </source>
</reference>
<gene>
    <name evidence="8" type="ORF">LJ657_43020</name>
</gene>
<dbReference type="Gene3D" id="1.10.10.10">
    <property type="entry name" value="Winged helix-like DNA-binding domain superfamily/Winged helix DNA-binding domain"/>
    <property type="match status" value="1"/>
</dbReference>
<dbReference type="EMBL" id="JAJSBI010000037">
    <property type="protein sequence ID" value="MCD9880214.1"/>
    <property type="molecule type" value="Genomic_DNA"/>
</dbReference>
<dbReference type="NCBIfam" id="TIGR02937">
    <property type="entry name" value="sigma70-ECF"/>
    <property type="match status" value="1"/>
</dbReference>
<dbReference type="InterPro" id="IPR007627">
    <property type="entry name" value="RNA_pol_sigma70_r2"/>
</dbReference>
<dbReference type="Proteomes" id="UP001108029">
    <property type="component" value="Unassembled WGS sequence"/>
</dbReference>
<dbReference type="GO" id="GO:0006352">
    <property type="term" value="P:DNA-templated transcription initiation"/>
    <property type="evidence" value="ECO:0007669"/>
    <property type="project" value="InterPro"/>
</dbReference>
<dbReference type="InterPro" id="IPR036388">
    <property type="entry name" value="WH-like_DNA-bd_sf"/>
</dbReference>
<organism evidence="8 9">
    <name type="scientific">Streptomyces guryensis</name>
    <dbReference type="NCBI Taxonomy" id="2886947"/>
    <lineage>
        <taxon>Bacteria</taxon>
        <taxon>Bacillati</taxon>
        <taxon>Actinomycetota</taxon>
        <taxon>Actinomycetes</taxon>
        <taxon>Kitasatosporales</taxon>
        <taxon>Streptomycetaceae</taxon>
        <taxon>Streptomyces</taxon>
    </lineage>
</organism>
<dbReference type="PANTHER" id="PTHR43133:SF50">
    <property type="entry name" value="ECF RNA POLYMERASE SIGMA FACTOR SIGM"/>
    <property type="match status" value="1"/>
</dbReference>
<evidence type="ECO:0000256" key="1">
    <source>
        <dbReference type="ARBA" id="ARBA00010641"/>
    </source>
</evidence>
<dbReference type="GO" id="GO:0003677">
    <property type="term" value="F:DNA binding"/>
    <property type="evidence" value="ECO:0007669"/>
    <property type="project" value="UniProtKB-KW"/>
</dbReference>
<proteinExistence type="inferred from homology"/>
<evidence type="ECO:0000256" key="5">
    <source>
        <dbReference type="ARBA" id="ARBA00023163"/>
    </source>
</evidence>
<keyword evidence="5" id="KW-0804">Transcription</keyword>
<accession>A0A9Q3ZBD1</accession>
<dbReference type="SUPFAM" id="SSF88659">
    <property type="entry name" value="Sigma3 and sigma4 domains of RNA polymerase sigma factors"/>
    <property type="match status" value="1"/>
</dbReference>
<dbReference type="InterPro" id="IPR039425">
    <property type="entry name" value="RNA_pol_sigma-70-like"/>
</dbReference>
<dbReference type="InterPro" id="IPR014284">
    <property type="entry name" value="RNA_pol_sigma-70_dom"/>
</dbReference>
<dbReference type="Pfam" id="PF04542">
    <property type="entry name" value="Sigma70_r2"/>
    <property type="match status" value="1"/>
</dbReference>
<dbReference type="AlphaFoldDB" id="A0A9Q3ZBD1"/>
<name>A0A9Q3ZBD1_9ACTN</name>
<sequence length="167" mass="19148">MDGKEKEFDAFYIAAFPRIVRQVYAMTGDLPEAQDVVQEAFIRAWSRREILPLDSCLEAWIRTTAWRLAVSRFRRIRRGLYLAQRSSELRNQEGPSPDHILLVEALRTLPAKHRRVVVLHHLCDLSVDQISAETGWPAGSIRAWLVRGRNSLAKCLSTLPGKEDDRV</sequence>